<evidence type="ECO:0000256" key="1">
    <source>
        <dbReference type="SAM" id="MobiDB-lite"/>
    </source>
</evidence>
<dbReference type="Proteomes" id="UP000815260">
    <property type="component" value="Chromosome 2A"/>
</dbReference>
<organism evidence="2">
    <name type="scientific">Triticum aestivum</name>
    <name type="common">Wheat</name>
    <dbReference type="NCBI Taxonomy" id="4565"/>
    <lineage>
        <taxon>Eukaryota</taxon>
        <taxon>Viridiplantae</taxon>
        <taxon>Streptophyta</taxon>
        <taxon>Embryophyta</taxon>
        <taxon>Tracheophyta</taxon>
        <taxon>Spermatophyta</taxon>
        <taxon>Magnoliopsida</taxon>
        <taxon>Liliopsida</taxon>
        <taxon>Poales</taxon>
        <taxon>Poaceae</taxon>
        <taxon>BOP clade</taxon>
        <taxon>Pooideae</taxon>
        <taxon>Triticodae</taxon>
        <taxon>Triticeae</taxon>
        <taxon>Triticinae</taxon>
        <taxon>Triticum</taxon>
    </lineage>
</organism>
<dbReference type="AlphaFoldDB" id="A0A9R1E368"/>
<accession>A0A9R1E368</accession>
<feature type="non-terminal residue" evidence="2">
    <location>
        <position position="1"/>
    </location>
</feature>
<feature type="region of interest" description="Disordered" evidence="1">
    <location>
        <begin position="146"/>
        <end position="167"/>
    </location>
</feature>
<proteinExistence type="predicted"/>
<dbReference type="OrthoDB" id="515401at2759"/>
<comment type="caution">
    <text evidence="2">The sequence shown here is derived from an EMBL/GenBank/DDBJ whole genome shotgun (WGS) entry which is preliminary data.</text>
</comment>
<feature type="region of interest" description="Disordered" evidence="1">
    <location>
        <begin position="22"/>
        <end position="64"/>
    </location>
</feature>
<sequence>GKLHYSKQHTLENVGSTLVSVALEGEGTKETGGNENTSALKDLTKSTMKPLKRPHESQLQSCPEGTMRIAKKVCKSVAMAPQFKGSFLPKSGGAPFNLLMLPPDKISMLAPPQYMDNSDQDLLLEVPLNAREPEAELLCQPFQLSSVTRSSTSADVVADGEGRLKQP</sequence>
<reference evidence="2" key="1">
    <citation type="journal article" date="2017" name="Gigascience">
        <title>The first near-complete assembly of the hexaploid bread wheat genome, Triticum aestivum.</title>
        <authorList>
            <person name="Zimin A.V."/>
            <person name="Puiu D."/>
            <person name="Hall R."/>
            <person name="Kingan S."/>
            <person name="Clavijo B.J."/>
            <person name="Salzberg S.L."/>
        </authorList>
    </citation>
    <scope>NUCLEOTIDE SEQUENCE</scope>
    <source>
        <tissue evidence="2">Leaf</tissue>
    </source>
</reference>
<protein>
    <submittedName>
        <fullName evidence="2">Uncharacterized protein</fullName>
    </submittedName>
</protein>
<name>A0A9R1E368_WHEAT</name>
<evidence type="ECO:0000313" key="2">
    <source>
        <dbReference type="EMBL" id="KAF7002856.1"/>
    </source>
</evidence>
<dbReference type="EMBL" id="CM022214">
    <property type="protein sequence ID" value="KAF7002856.1"/>
    <property type="molecule type" value="Genomic_DNA"/>
</dbReference>
<reference evidence="2" key="2">
    <citation type="submission" date="2020-03" db="EMBL/GenBank/DDBJ databases">
        <title>The second near-complete assembly of the hexaploid bread wheat (Triticum aestivum) genome.</title>
        <authorList>
            <person name="Zimin A.V."/>
            <person name="Puiu D."/>
            <person name="Shumante A."/>
            <person name="Alonge M."/>
            <person name="Salzberg S.L."/>
        </authorList>
    </citation>
    <scope>NUCLEOTIDE SEQUENCE</scope>
    <source>
        <tissue evidence="2">Leaf</tissue>
    </source>
</reference>
<gene>
    <name evidence="2" type="ORF">CFC21_018270</name>
</gene>